<accession>A0A559KLH4</accession>
<evidence type="ECO:0008006" key="4">
    <source>
        <dbReference type="Google" id="ProtNLM"/>
    </source>
</evidence>
<dbReference type="Pfam" id="PF13668">
    <property type="entry name" value="Ferritin_2"/>
    <property type="match status" value="1"/>
</dbReference>
<dbReference type="AlphaFoldDB" id="A0A559KLH4"/>
<gene>
    <name evidence="2" type="ORF">Focb16_v003795</name>
</gene>
<protein>
    <recommendedName>
        <fullName evidence="4">Stress response protein rds1p</fullName>
    </recommendedName>
</protein>
<name>A0A559KLH4_FUSOC</name>
<dbReference type="Proteomes" id="UP000320707">
    <property type="component" value="Unassembled WGS sequence"/>
</dbReference>
<evidence type="ECO:0000313" key="3">
    <source>
        <dbReference type="Proteomes" id="UP000320707"/>
    </source>
</evidence>
<evidence type="ECO:0000256" key="1">
    <source>
        <dbReference type="SAM" id="MobiDB-lite"/>
    </source>
</evidence>
<evidence type="ECO:0000313" key="2">
    <source>
        <dbReference type="EMBL" id="TVY60227.1"/>
    </source>
</evidence>
<sequence length="256" mass="28812">MVLYQEKVLSTQNLLFAEWAIFSFYQKGIEAFDKTSFIKAGYPNNTHDRVQEIRDNEAGHLRIFQGQISDTSLKPGACKYQYPFHDPESFMVLSTFIEIASMAFLTGVVQMARLPASQGAMTAIAALETRYESFHTPTRSLDLTNGLVIEGSSPKENPVHPNPRQSLPSLNVSPIHRTLTSGSTIAFNFADNDNLPRFEKDHQYYVTFFHGPWNTTIPIDTKEWSKKKTIDVKIPEAFESRGIIIAVMTDTIGTPT</sequence>
<dbReference type="EMBL" id="SRMI01000012">
    <property type="protein sequence ID" value="TVY60227.1"/>
    <property type="molecule type" value="Genomic_DNA"/>
</dbReference>
<organism evidence="2 3">
    <name type="scientific">Fusarium oxysporum f. sp. cubense</name>
    <dbReference type="NCBI Taxonomy" id="61366"/>
    <lineage>
        <taxon>Eukaryota</taxon>
        <taxon>Fungi</taxon>
        <taxon>Dikarya</taxon>
        <taxon>Ascomycota</taxon>
        <taxon>Pezizomycotina</taxon>
        <taxon>Sordariomycetes</taxon>
        <taxon>Hypocreomycetidae</taxon>
        <taxon>Hypocreales</taxon>
        <taxon>Nectriaceae</taxon>
        <taxon>Fusarium</taxon>
        <taxon>Fusarium oxysporum species complex</taxon>
    </lineage>
</organism>
<feature type="region of interest" description="Disordered" evidence="1">
    <location>
        <begin position="150"/>
        <end position="170"/>
    </location>
</feature>
<comment type="caution">
    <text evidence="2">The sequence shown here is derived from an EMBL/GenBank/DDBJ whole genome shotgun (WGS) entry which is preliminary data.</text>
</comment>
<reference evidence="2 3" key="1">
    <citation type="journal article" date="2019" name="Microbiol. Resour. Announc.">
        <title>High-quality draft genome sequence of Fusarium oxysporum f. sp. cubense strain 160527, a causal agent of Panama disease.</title>
        <authorList>
            <person name="Asai S."/>
            <person name="Ayukawa Y."/>
            <person name="Gan P."/>
            <person name="Masuda S."/>
            <person name="Komatsu K."/>
            <person name="Shirasu K."/>
            <person name="Arie T."/>
        </authorList>
    </citation>
    <scope>NUCLEOTIDE SEQUENCE [LARGE SCALE GENOMIC DNA]</scope>
    <source>
        <strain evidence="2 3">160527</strain>
    </source>
</reference>
<proteinExistence type="predicted"/>